<evidence type="ECO:0000256" key="1">
    <source>
        <dbReference type="ARBA" id="ARBA00009080"/>
    </source>
</evidence>
<dbReference type="SUPFAM" id="SSF48179">
    <property type="entry name" value="6-phosphogluconate dehydrogenase C-terminal domain-like"/>
    <property type="match status" value="1"/>
</dbReference>
<evidence type="ECO:0000259" key="4">
    <source>
        <dbReference type="Pfam" id="PF21761"/>
    </source>
</evidence>
<accession>A0A2T7TEI6</accession>
<dbReference type="STRING" id="1440053.GCA_000718095_05060"/>
<dbReference type="Gene3D" id="3.40.50.720">
    <property type="entry name" value="NAD(P)-binding Rossmann-like Domain"/>
    <property type="match status" value="1"/>
</dbReference>
<dbReference type="Proteomes" id="UP000245992">
    <property type="component" value="Unassembled WGS sequence"/>
</dbReference>
<proteinExistence type="inferred from homology"/>
<dbReference type="PIRSF" id="PIRSF000103">
    <property type="entry name" value="HIBADH"/>
    <property type="match status" value="1"/>
</dbReference>
<dbReference type="InterPro" id="IPR048666">
    <property type="entry name" value="RedAm-like_C"/>
</dbReference>
<dbReference type="InterPro" id="IPR051265">
    <property type="entry name" value="HIBADH-related_NP60_sf"/>
</dbReference>
<keyword evidence="2" id="KW-0560">Oxidoreductase</keyword>
<dbReference type="RefSeq" id="WP_206300583.1">
    <property type="nucleotide sequence ID" value="NZ_AZSP01000024.1"/>
</dbReference>
<dbReference type="PANTHER" id="PTHR43580:SF2">
    <property type="entry name" value="CYTOKINE-LIKE NUCLEAR FACTOR N-PAC"/>
    <property type="match status" value="1"/>
</dbReference>
<evidence type="ECO:0000313" key="6">
    <source>
        <dbReference type="Proteomes" id="UP000245992"/>
    </source>
</evidence>
<evidence type="ECO:0000256" key="2">
    <source>
        <dbReference type="ARBA" id="ARBA00023002"/>
    </source>
</evidence>
<dbReference type="GO" id="GO:0016491">
    <property type="term" value="F:oxidoreductase activity"/>
    <property type="evidence" value="ECO:0007669"/>
    <property type="project" value="UniProtKB-KW"/>
</dbReference>
<dbReference type="InterPro" id="IPR008927">
    <property type="entry name" value="6-PGluconate_DH-like_C_sf"/>
</dbReference>
<dbReference type="SUPFAM" id="SSF51735">
    <property type="entry name" value="NAD(P)-binding Rossmann-fold domains"/>
    <property type="match status" value="1"/>
</dbReference>
<feature type="domain" description="NADPH-dependent reductive aminase-like C-terminal" evidence="4">
    <location>
        <begin position="161"/>
        <end position="287"/>
    </location>
</feature>
<dbReference type="InterPro" id="IPR036291">
    <property type="entry name" value="NAD(P)-bd_dom_sf"/>
</dbReference>
<dbReference type="PANTHER" id="PTHR43580">
    <property type="entry name" value="OXIDOREDUCTASE GLYR1-RELATED"/>
    <property type="match status" value="1"/>
</dbReference>
<dbReference type="InterPro" id="IPR015815">
    <property type="entry name" value="HIBADH-related"/>
</dbReference>
<gene>
    <name evidence="5" type="ORF">Y717_16740</name>
</gene>
<evidence type="ECO:0000259" key="3">
    <source>
        <dbReference type="Pfam" id="PF03446"/>
    </source>
</evidence>
<dbReference type="GO" id="GO:0050661">
    <property type="term" value="F:NADP binding"/>
    <property type="evidence" value="ECO:0007669"/>
    <property type="project" value="InterPro"/>
</dbReference>
<comment type="similarity">
    <text evidence="1">Belongs to the HIBADH-related family.</text>
</comment>
<feature type="domain" description="6-phosphogluconate dehydrogenase NADP-binding" evidence="3">
    <location>
        <begin position="6"/>
        <end position="151"/>
    </location>
</feature>
<organism evidence="5 6">
    <name type="scientific">Streptomyces scopuliridis RB72</name>
    <dbReference type="NCBI Taxonomy" id="1440053"/>
    <lineage>
        <taxon>Bacteria</taxon>
        <taxon>Bacillati</taxon>
        <taxon>Actinomycetota</taxon>
        <taxon>Actinomycetes</taxon>
        <taxon>Kitasatosporales</taxon>
        <taxon>Streptomycetaceae</taxon>
        <taxon>Streptomyces</taxon>
    </lineage>
</organism>
<dbReference type="AlphaFoldDB" id="A0A2T7TEI6"/>
<dbReference type="Pfam" id="PF21761">
    <property type="entry name" value="RedAm-like_C"/>
    <property type="match status" value="1"/>
</dbReference>
<dbReference type="InterPro" id="IPR013328">
    <property type="entry name" value="6PGD_dom2"/>
</dbReference>
<reference evidence="5 6" key="1">
    <citation type="submission" date="2013-12" db="EMBL/GenBank/DDBJ databases">
        <title>Annotated genome of Streptomyces scopuliridis.</title>
        <authorList>
            <person name="Olson J.B."/>
        </authorList>
    </citation>
    <scope>NUCLEOTIDE SEQUENCE [LARGE SCALE GENOMIC DNA]</scope>
    <source>
        <strain evidence="5 6">RB72</strain>
    </source>
</reference>
<comment type="caution">
    <text evidence="5">The sequence shown here is derived from an EMBL/GenBank/DDBJ whole genome shotgun (WGS) entry which is preliminary data.</text>
</comment>
<sequence>MSKQSVTVIGLGPMGQAMVNTFLENGHEVTVWNRTASKAEALVAKGATLAPTVEDALGANELIVLSLTDYDAVNAILEPVAASLSGKVIANLSSDTPDKTREAAKWATKHGAKHLTGGVQVPPPLIGKPGSSTYYSGPRDVFEAHEETLKVLTDADYRGEDAGLAAMYYQAQMTIFWTTMLSYYQMLALGKANGVSAKELLPYATMMTSMMPHFLELYAQHVDSATYPGDVDRLAMGAASIDHVLHTHKDAGVSTVLPAAVAEIFHAGMDKGFAENSFSSLIEVLKKPSA</sequence>
<dbReference type="Gene3D" id="1.10.1040.10">
    <property type="entry name" value="N-(1-d-carboxylethyl)-l-norvaline Dehydrogenase, domain 2"/>
    <property type="match status" value="1"/>
</dbReference>
<name>A0A2T7TEI6_9ACTN</name>
<dbReference type="InterPro" id="IPR006115">
    <property type="entry name" value="6PGDH_NADP-bd"/>
</dbReference>
<protein>
    <submittedName>
        <fullName evidence="5">6-phosphogluconate dehydrogenase</fullName>
    </submittedName>
</protein>
<dbReference type="Pfam" id="PF03446">
    <property type="entry name" value="NAD_binding_2"/>
    <property type="match status" value="1"/>
</dbReference>
<dbReference type="EMBL" id="AZSP01000024">
    <property type="protein sequence ID" value="PVE13580.1"/>
    <property type="molecule type" value="Genomic_DNA"/>
</dbReference>
<evidence type="ECO:0000313" key="5">
    <source>
        <dbReference type="EMBL" id="PVE13580.1"/>
    </source>
</evidence>
<keyword evidence="6" id="KW-1185">Reference proteome</keyword>